<evidence type="ECO:0000256" key="1">
    <source>
        <dbReference type="SAM" id="SignalP"/>
    </source>
</evidence>
<sequence length="310" mass="35070">MKKIYLLTSFLIAGFGFAQINKDIKTGIITTVTNEKIAAKDIKWDKNGKASFLNASNKQMEDLYENSIKSLEPTEENTEIFTNITNEKPLDPSVKKVIDDGLYRPMLPEGIYVTKQEFIDKAPSQKKHLSKRGLYGFEKPVLEDADQICFFFDEKESKLKNVFAVVQNGILYFNIKAILDIKNRNKNDRAQDSDNPNSFARATIGGNNYYYSEINIGNVWAKGLALNSPLGAAIASPKSGTITTDPYSNMTAMNAYKGIVWDSANQEFNIFKNCKDYNDFIKDKSPEDVQECTTNQPDNFRVRKAIEKIK</sequence>
<dbReference type="STRING" id="619805.SAMN05660477_01915"/>
<dbReference type="RefSeq" id="WP_079667157.1">
    <property type="nucleotide sequence ID" value="NZ_FUYZ01000006.1"/>
</dbReference>
<dbReference type="Proteomes" id="UP000191112">
    <property type="component" value="Unassembled WGS sequence"/>
</dbReference>
<feature type="chain" id="PRO_5012029870" evidence="1">
    <location>
        <begin position="19"/>
        <end position="310"/>
    </location>
</feature>
<protein>
    <submittedName>
        <fullName evidence="2">Uncharacterized protein</fullName>
    </submittedName>
</protein>
<dbReference type="EMBL" id="FUYZ01000006">
    <property type="protein sequence ID" value="SKB93617.1"/>
    <property type="molecule type" value="Genomic_DNA"/>
</dbReference>
<keyword evidence="1" id="KW-0732">Signal</keyword>
<dbReference type="AlphaFoldDB" id="A0A1T5FBX0"/>
<feature type="signal peptide" evidence="1">
    <location>
        <begin position="1"/>
        <end position="18"/>
    </location>
</feature>
<organism evidence="2 3">
    <name type="scientific">Soonwooa buanensis</name>
    <dbReference type="NCBI Taxonomy" id="619805"/>
    <lineage>
        <taxon>Bacteria</taxon>
        <taxon>Pseudomonadati</taxon>
        <taxon>Bacteroidota</taxon>
        <taxon>Flavobacteriia</taxon>
        <taxon>Flavobacteriales</taxon>
        <taxon>Weeksellaceae</taxon>
        <taxon>Chryseobacterium group</taxon>
        <taxon>Soonwooa</taxon>
    </lineage>
</organism>
<keyword evidence="3" id="KW-1185">Reference proteome</keyword>
<gene>
    <name evidence="2" type="ORF">SAMN05660477_01915</name>
</gene>
<name>A0A1T5FBX0_9FLAO</name>
<accession>A0A1T5FBX0</accession>
<evidence type="ECO:0000313" key="3">
    <source>
        <dbReference type="Proteomes" id="UP000191112"/>
    </source>
</evidence>
<proteinExistence type="predicted"/>
<reference evidence="2 3" key="1">
    <citation type="submission" date="2017-02" db="EMBL/GenBank/DDBJ databases">
        <authorList>
            <person name="Peterson S.W."/>
        </authorList>
    </citation>
    <scope>NUCLEOTIDE SEQUENCE [LARGE SCALE GENOMIC DNA]</scope>
    <source>
        <strain evidence="2 3">DSM 22323</strain>
    </source>
</reference>
<evidence type="ECO:0000313" key="2">
    <source>
        <dbReference type="EMBL" id="SKB93617.1"/>
    </source>
</evidence>